<feature type="region of interest" description="Disordered" evidence="1">
    <location>
        <begin position="66"/>
        <end position="111"/>
    </location>
</feature>
<dbReference type="OrthoDB" id="2504409at2759"/>
<feature type="region of interest" description="Disordered" evidence="1">
    <location>
        <begin position="1"/>
        <end position="22"/>
    </location>
</feature>
<dbReference type="EMBL" id="AJIL01000026">
    <property type="protein sequence ID" value="KNF01995.1"/>
    <property type="molecule type" value="Genomic_DNA"/>
</dbReference>
<comment type="caution">
    <text evidence="2">The sequence shown here is derived from an EMBL/GenBank/DDBJ whole genome shotgun (WGS) entry which is preliminary data.</text>
</comment>
<feature type="compositionally biased region" description="Polar residues" evidence="1">
    <location>
        <begin position="66"/>
        <end position="82"/>
    </location>
</feature>
<evidence type="ECO:0000313" key="3">
    <source>
        <dbReference type="Proteomes" id="UP000054564"/>
    </source>
</evidence>
<evidence type="ECO:0000256" key="1">
    <source>
        <dbReference type="SAM" id="MobiDB-lite"/>
    </source>
</evidence>
<evidence type="ECO:0000313" key="2">
    <source>
        <dbReference type="EMBL" id="KNF01995.1"/>
    </source>
</evidence>
<organism evidence="2 3">
    <name type="scientific">Puccinia striiformis f. sp. tritici PST-78</name>
    <dbReference type="NCBI Taxonomy" id="1165861"/>
    <lineage>
        <taxon>Eukaryota</taxon>
        <taxon>Fungi</taxon>
        <taxon>Dikarya</taxon>
        <taxon>Basidiomycota</taxon>
        <taxon>Pucciniomycotina</taxon>
        <taxon>Pucciniomycetes</taxon>
        <taxon>Pucciniales</taxon>
        <taxon>Pucciniaceae</taxon>
        <taxon>Puccinia</taxon>
    </lineage>
</organism>
<dbReference type="AlphaFoldDB" id="A0A0L0VSN5"/>
<protein>
    <submittedName>
        <fullName evidence="2">Uncharacterized protein</fullName>
    </submittedName>
</protein>
<gene>
    <name evidence="2" type="ORF">PSTG_04819</name>
</gene>
<dbReference type="EMBL" id="AJIL01000026">
    <property type="protein sequence ID" value="KNF01996.1"/>
    <property type="molecule type" value="Genomic_DNA"/>
</dbReference>
<feature type="region of interest" description="Disordered" evidence="1">
    <location>
        <begin position="191"/>
        <end position="300"/>
    </location>
</feature>
<feature type="compositionally biased region" description="Polar residues" evidence="1">
    <location>
        <begin position="256"/>
        <end position="274"/>
    </location>
</feature>
<name>A0A0L0VSN5_9BASI</name>
<dbReference type="Proteomes" id="UP000054564">
    <property type="component" value="Unassembled WGS sequence"/>
</dbReference>
<proteinExistence type="predicted"/>
<keyword evidence="3" id="KW-1185">Reference proteome</keyword>
<dbReference type="EMBL" id="AJIL01000026">
    <property type="protein sequence ID" value="KNF01997.1"/>
    <property type="molecule type" value="Genomic_DNA"/>
</dbReference>
<reference evidence="2" key="1">
    <citation type="submission" date="2014-03" db="EMBL/GenBank/DDBJ databases">
        <title>Cloning and expression analysis of gamma-glutamylcysteines synthetase in perennial ryegrass.</title>
        <authorList>
            <person name="Wei S."/>
            <person name="Sun Z."/>
        </authorList>
    </citation>
    <scope>NUCLEOTIDE SEQUENCE</scope>
    <source>
        <strain evidence="2">Race PST-78</strain>
    </source>
</reference>
<reference evidence="3" key="2">
    <citation type="submission" date="2014-03" db="EMBL/GenBank/DDBJ databases">
        <title>The Genome Sequence of Puccinia striiformis f. sp. tritici PST-78.</title>
        <authorList>
            <consortium name="The Broad Institute Genome Sequencing Platform"/>
            <person name="Cuomo C."/>
            <person name="Hulbert S."/>
            <person name="Chen X."/>
            <person name="Walker B."/>
            <person name="Young S.K."/>
            <person name="Zeng Q."/>
            <person name="Gargeya S."/>
            <person name="Fitzgerald M."/>
            <person name="Haas B."/>
            <person name="Abouelleil A."/>
            <person name="Alvarado L."/>
            <person name="Arachchi H.M."/>
            <person name="Berlin A.M."/>
            <person name="Chapman S.B."/>
            <person name="Goldberg J."/>
            <person name="Griggs A."/>
            <person name="Gujja S."/>
            <person name="Hansen M."/>
            <person name="Howarth C."/>
            <person name="Imamovic A."/>
            <person name="Larimer J."/>
            <person name="McCowan C."/>
            <person name="Montmayeur A."/>
            <person name="Murphy C."/>
            <person name="Neiman D."/>
            <person name="Pearson M."/>
            <person name="Priest M."/>
            <person name="Roberts A."/>
            <person name="Saif S."/>
            <person name="Shea T."/>
            <person name="Sisk P."/>
            <person name="Sykes S."/>
            <person name="Wortman J."/>
            <person name="Nusbaum C."/>
            <person name="Birren B."/>
        </authorList>
    </citation>
    <scope>NUCLEOTIDE SEQUENCE [LARGE SCALE GENOMIC DNA]</scope>
    <source>
        <strain evidence="3">race PST-78</strain>
    </source>
</reference>
<accession>A0A0L0VSN5</accession>
<sequence length="321" mass="35852">MEHVRPDSQQPEPVMTPASIDDLPMGVVSLPLHELNQQGEAPGPMSILEWRRVVWFEVQSMQDQSYPINQQTQPSCHRSPSRISKDTSTDSDSVEELTDKPSIGRPSRAGSRLYPVKRPILMPLIDLSQPTDADGRPIQFEGGRARLVSQSNKPKKRMMAAPDIEQRHREAMRRLQAEATEHLIYAEWEASHQRPAPQSSQPKLQRVPSRQAPLRRLSNFARKSVSNLSVRTTTGGGSPSRTLGSGSNTIDKSRSHSALKTPESNKQKNPTRFTQLIKKFGSLRRAPSSPKIFSPDSEASMSRKSLLSSFRFSASTSAFHQ</sequence>